<feature type="region of interest" description="Disordered" evidence="2">
    <location>
        <begin position="622"/>
        <end position="649"/>
    </location>
</feature>
<keyword evidence="5" id="KW-1185">Reference proteome</keyword>
<comment type="caution">
    <text evidence="4">The sequence shown here is derived from an EMBL/GenBank/DDBJ whole genome shotgun (WGS) entry which is preliminary data.</text>
</comment>
<sequence length="685" mass="73423">MAMMDPNNWSAQEHSMHQAGQDEFQQFLDMGDMPNLGGDGMQFDFQGFSAPNGTTMMHNHSAHDAIDTQMGGTETPNAATGSNMGLPHHMTPMTSGPALAAIPSQLMPAHHGNASDAISDLDAQIQFLQHQKLQQQQRQLEEQQRRFAEQQAAFFAQQQSMVPPTPQSLEIQAATQYYTQGDQPPHHSQGMFDRYHRLKEQQDMAFTPLVSPAVTPLDAHFPVDTQFTVPGAYFSPLTSPALHAQNETHLSFGQGQGSTNTTNSPQEMDLENSGPPSVPVDLSKKVRKGNVSKARKGVRQSPIVKPQRRKTASTPVMNAQILSELAESAAERTESTTAKPTSASGTSTEDSENASVSPEALSDMPPPPVPQPRSARQSPHVQAHQTAVHPLPASLNGMASPATPATLFRISPKGKSADITNPGQVASEHIETFELPESASFPKPQLPQLNTQTDSTSPPEVETAKVVTLQPLPSPVFPKPSPRLAPSIDSPQIAPKGAATPNPRKTPMLAPRGSKKRGSVSSVAVSPALRPKISPNIKPLLPGTPGLSAEDTASRLLASKSNYQNIIEGNTVPGVSYPSELSTNLTSKRTSHKIAEQGRRNRINSALQEIATLLPGKMAKHIANDEGDSPEGDKKDGKPSSTPNSKASTVEMAIIYIKQLQQEIADANKRAEAAEKKLADSAEAS</sequence>
<keyword evidence="1" id="KW-0175">Coiled coil</keyword>
<dbReference type="CDD" id="cd11392">
    <property type="entry name" value="bHLH_ScPHO4_like"/>
    <property type="match status" value="1"/>
</dbReference>
<keyword evidence="4" id="KW-0238">DNA-binding</keyword>
<proteinExistence type="predicted"/>
<evidence type="ECO:0000259" key="3">
    <source>
        <dbReference type="PROSITE" id="PS50888"/>
    </source>
</evidence>
<feature type="region of interest" description="Disordered" evidence="2">
    <location>
        <begin position="439"/>
        <end position="520"/>
    </location>
</feature>
<evidence type="ECO:0000256" key="2">
    <source>
        <dbReference type="SAM" id="MobiDB-lite"/>
    </source>
</evidence>
<protein>
    <submittedName>
        <fullName evidence="4">Helix-loop-helix DNA-binding domain-containing protein</fullName>
    </submittedName>
</protein>
<dbReference type="EMBL" id="JARVKF010000146">
    <property type="protein sequence ID" value="KAK9421988.1"/>
    <property type="molecule type" value="Genomic_DNA"/>
</dbReference>
<feature type="compositionally biased region" description="Polar residues" evidence="2">
    <location>
        <begin position="251"/>
        <end position="266"/>
    </location>
</feature>
<dbReference type="Gene3D" id="4.10.280.10">
    <property type="entry name" value="Helix-loop-helix DNA-binding domain"/>
    <property type="match status" value="1"/>
</dbReference>
<feature type="region of interest" description="Disordered" evidence="2">
    <location>
        <begin position="251"/>
        <end position="386"/>
    </location>
</feature>
<feature type="coiled-coil region" evidence="1">
    <location>
        <begin position="118"/>
        <end position="153"/>
    </location>
</feature>
<gene>
    <name evidence="4" type="ORF">SUNI508_05288</name>
</gene>
<accession>A0ABR2V4Z7</accession>
<feature type="compositionally biased region" description="Pro residues" evidence="2">
    <location>
        <begin position="472"/>
        <end position="483"/>
    </location>
</feature>
<dbReference type="InterPro" id="IPR011598">
    <property type="entry name" value="bHLH_dom"/>
</dbReference>
<evidence type="ECO:0000313" key="5">
    <source>
        <dbReference type="Proteomes" id="UP001408356"/>
    </source>
</evidence>
<evidence type="ECO:0000256" key="1">
    <source>
        <dbReference type="SAM" id="Coils"/>
    </source>
</evidence>
<feature type="compositionally biased region" description="Polar residues" evidence="2">
    <location>
        <begin position="335"/>
        <end position="356"/>
    </location>
</feature>
<feature type="compositionally biased region" description="Polar residues" evidence="2">
    <location>
        <begin position="447"/>
        <end position="458"/>
    </location>
</feature>
<evidence type="ECO:0000313" key="4">
    <source>
        <dbReference type="EMBL" id="KAK9421988.1"/>
    </source>
</evidence>
<reference evidence="4 5" key="1">
    <citation type="journal article" date="2024" name="J. Plant Pathol.">
        <title>Sequence and assembly of the genome of Seiridium unicorne, isolate CBS 538.82, causal agent of cypress canker disease.</title>
        <authorList>
            <person name="Scali E."/>
            <person name="Rocca G.D."/>
            <person name="Danti R."/>
            <person name="Garbelotto M."/>
            <person name="Barberini S."/>
            <person name="Baroncelli R."/>
            <person name="Emiliani G."/>
        </authorList>
    </citation>
    <scope>NUCLEOTIDE SEQUENCE [LARGE SCALE GENOMIC DNA]</scope>
    <source>
        <strain evidence="4 5">BM-138-508</strain>
    </source>
</reference>
<organism evidence="4 5">
    <name type="scientific">Seiridium unicorne</name>
    <dbReference type="NCBI Taxonomy" id="138068"/>
    <lineage>
        <taxon>Eukaryota</taxon>
        <taxon>Fungi</taxon>
        <taxon>Dikarya</taxon>
        <taxon>Ascomycota</taxon>
        <taxon>Pezizomycotina</taxon>
        <taxon>Sordariomycetes</taxon>
        <taxon>Xylariomycetidae</taxon>
        <taxon>Amphisphaeriales</taxon>
        <taxon>Sporocadaceae</taxon>
        <taxon>Seiridium</taxon>
    </lineage>
</organism>
<dbReference type="SUPFAM" id="SSF47459">
    <property type="entry name" value="HLH, helix-loop-helix DNA-binding domain"/>
    <property type="match status" value="1"/>
</dbReference>
<dbReference type="InterPro" id="IPR036638">
    <property type="entry name" value="HLH_DNA-bd_sf"/>
</dbReference>
<dbReference type="PROSITE" id="PS50888">
    <property type="entry name" value="BHLH"/>
    <property type="match status" value="1"/>
</dbReference>
<feature type="compositionally biased region" description="Basic residues" evidence="2">
    <location>
        <begin position="285"/>
        <end position="298"/>
    </location>
</feature>
<feature type="compositionally biased region" description="Polar residues" evidence="2">
    <location>
        <begin position="312"/>
        <end position="321"/>
    </location>
</feature>
<feature type="domain" description="BHLH" evidence="3">
    <location>
        <begin position="587"/>
        <end position="660"/>
    </location>
</feature>
<feature type="coiled-coil region" evidence="1">
    <location>
        <begin position="650"/>
        <end position="684"/>
    </location>
</feature>
<dbReference type="GO" id="GO:0003677">
    <property type="term" value="F:DNA binding"/>
    <property type="evidence" value="ECO:0007669"/>
    <property type="project" value="UniProtKB-KW"/>
</dbReference>
<name>A0ABR2V4Z7_9PEZI</name>
<feature type="compositionally biased region" description="Polar residues" evidence="2">
    <location>
        <begin position="639"/>
        <end position="648"/>
    </location>
</feature>
<dbReference type="Pfam" id="PF00010">
    <property type="entry name" value="HLH"/>
    <property type="match status" value="1"/>
</dbReference>
<dbReference type="Proteomes" id="UP001408356">
    <property type="component" value="Unassembled WGS sequence"/>
</dbReference>
<dbReference type="SMART" id="SM00353">
    <property type="entry name" value="HLH"/>
    <property type="match status" value="1"/>
</dbReference>